<evidence type="ECO:0000256" key="2">
    <source>
        <dbReference type="ARBA" id="ARBA00022448"/>
    </source>
</evidence>
<dbReference type="GO" id="GO:1902600">
    <property type="term" value="P:proton transmembrane transport"/>
    <property type="evidence" value="ECO:0007669"/>
    <property type="project" value="InterPro"/>
</dbReference>
<evidence type="ECO:0000256" key="6">
    <source>
        <dbReference type="ARBA" id="ARBA00022989"/>
    </source>
</evidence>
<feature type="transmembrane region" description="Helical" evidence="9">
    <location>
        <begin position="59"/>
        <end position="77"/>
    </location>
</feature>
<dbReference type="GO" id="GO:0005886">
    <property type="term" value="C:plasma membrane"/>
    <property type="evidence" value="ECO:0007669"/>
    <property type="project" value="UniProtKB-SubCell"/>
</dbReference>
<keyword evidence="5 9" id="KW-0812">Transmembrane</keyword>
<dbReference type="Proteomes" id="UP000601223">
    <property type="component" value="Unassembled WGS sequence"/>
</dbReference>
<comment type="subcellular location">
    <subcellularLocation>
        <location evidence="1">Cell membrane</location>
        <topology evidence="1">Multi-pass membrane protein</topology>
    </subcellularLocation>
</comment>
<dbReference type="InterPro" id="IPR006153">
    <property type="entry name" value="Cation/H_exchanger_TM"/>
</dbReference>
<evidence type="ECO:0000256" key="7">
    <source>
        <dbReference type="ARBA" id="ARBA00023065"/>
    </source>
</evidence>
<sequence>MYGLISLAIVLIAWATVSARAARYSVTVPVALLLAGLLLAVGDEPAVRLDLASPAMQHLLQATLALVLFTDATEISLRRLREAGHLPLRLILIALPLTVAAGFLLGVALFPLAGAWVLALVAAALAATDSSLAAVLVHDRRIPHDLRTAVTVESGLNDGLAAPLVLAFLAAAVAADHDRQAGQVLVQTVREIAFALVVGVLVGGAAARVLRAARKRGWSTARAERLAYLAIALLAFEAAHAVHGNGIVAGFVAGMAVRAVDQDLPEAHLQTAHDVVGLLAAGVWFLFGSLIPQVIGDVLDWRIVLYAVLSLTLVRMLPVAASLIGLRRFKREVLLLSWLGPRGLPSVIFALIALQQLTGAAAALVAALVMATVLLSVLAHGLSAVPIAERWTDPRTRVPASERN</sequence>
<evidence type="ECO:0000256" key="8">
    <source>
        <dbReference type="ARBA" id="ARBA00023136"/>
    </source>
</evidence>
<protein>
    <submittedName>
        <fullName evidence="11">Sodium:proton antiporter</fullName>
    </submittedName>
</protein>
<reference evidence="11 12" key="1">
    <citation type="submission" date="2021-01" db="EMBL/GenBank/DDBJ databases">
        <title>Whole genome shotgun sequence of Catellatospora bangladeshensis NBRC 107357.</title>
        <authorList>
            <person name="Komaki H."/>
            <person name="Tamura T."/>
        </authorList>
    </citation>
    <scope>NUCLEOTIDE SEQUENCE [LARGE SCALE GENOMIC DNA]</scope>
    <source>
        <strain evidence="11 12">NBRC 107357</strain>
    </source>
</reference>
<evidence type="ECO:0000256" key="1">
    <source>
        <dbReference type="ARBA" id="ARBA00004651"/>
    </source>
</evidence>
<keyword evidence="8 9" id="KW-0472">Membrane</keyword>
<feature type="transmembrane region" description="Helical" evidence="9">
    <location>
        <begin position="333"/>
        <end position="354"/>
    </location>
</feature>
<feature type="transmembrane region" description="Helical" evidence="9">
    <location>
        <begin position="301"/>
        <end position="326"/>
    </location>
</feature>
<feature type="transmembrane region" description="Helical" evidence="9">
    <location>
        <begin position="116"/>
        <end position="137"/>
    </location>
</feature>
<feature type="transmembrane region" description="Helical" evidence="9">
    <location>
        <begin position="149"/>
        <end position="172"/>
    </location>
</feature>
<evidence type="ECO:0000259" key="10">
    <source>
        <dbReference type="Pfam" id="PF00999"/>
    </source>
</evidence>
<keyword evidence="7" id="KW-0406">Ion transport</keyword>
<dbReference type="RefSeq" id="WP_203743467.1">
    <property type="nucleotide sequence ID" value="NZ_BONF01000009.1"/>
</dbReference>
<keyword evidence="12" id="KW-1185">Reference proteome</keyword>
<proteinExistence type="predicted"/>
<feature type="transmembrane region" description="Helical" evidence="9">
    <location>
        <begin position="360"/>
        <end position="387"/>
    </location>
</feature>
<evidence type="ECO:0000256" key="4">
    <source>
        <dbReference type="ARBA" id="ARBA00022475"/>
    </source>
</evidence>
<keyword evidence="2" id="KW-0813">Transport</keyword>
<dbReference type="EMBL" id="BONF01000009">
    <property type="protein sequence ID" value="GIF80152.1"/>
    <property type="molecule type" value="Genomic_DNA"/>
</dbReference>
<evidence type="ECO:0000256" key="3">
    <source>
        <dbReference type="ARBA" id="ARBA00022449"/>
    </source>
</evidence>
<comment type="caution">
    <text evidence="11">The sequence shown here is derived from an EMBL/GenBank/DDBJ whole genome shotgun (WGS) entry which is preliminary data.</text>
</comment>
<feature type="transmembrane region" description="Helical" evidence="9">
    <location>
        <begin position="275"/>
        <end position="295"/>
    </location>
</feature>
<keyword evidence="3" id="KW-0050">Antiport</keyword>
<evidence type="ECO:0000256" key="5">
    <source>
        <dbReference type="ARBA" id="ARBA00022692"/>
    </source>
</evidence>
<gene>
    <name evidence="11" type="ORF">Cba03nite_15010</name>
</gene>
<accession>A0A8J3JGN4</accession>
<dbReference type="Pfam" id="PF00999">
    <property type="entry name" value="Na_H_Exchanger"/>
    <property type="match status" value="1"/>
</dbReference>
<keyword evidence="6 9" id="KW-1133">Transmembrane helix</keyword>
<feature type="transmembrane region" description="Helical" evidence="9">
    <location>
        <begin position="192"/>
        <end position="210"/>
    </location>
</feature>
<evidence type="ECO:0000313" key="12">
    <source>
        <dbReference type="Proteomes" id="UP000601223"/>
    </source>
</evidence>
<dbReference type="PANTHER" id="PTHR32507">
    <property type="entry name" value="NA(+)/H(+) ANTIPORTER 1"/>
    <property type="match status" value="1"/>
</dbReference>
<dbReference type="PANTHER" id="PTHR32507:SF8">
    <property type="entry name" value="CNH1P"/>
    <property type="match status" value="1"/>
</dbReference>
<dbReference type="Gene3D" id="1.20.1530.20">
    <property type="match status" value="1"/>
</dbReference>
<keyword evidence="4" id="KW-1003">Cell membrane</keyword>
<name>A0A8J3JGN4_9ACTN</name>
<dbReference type="InterPro" id="IPR038770">
    <property type="entry name" value="Na+/solute_symporter_sf"/>
</dbReference>
<dbReference type="GO" id="GO:0015297">
    <property type="term" value="F:antiporter activity"/>
    <property type="evidence" value="ECO:0007669"/>
    <property type="project" value="UniProtKB-KW"/>
</dbReference>
<feature type="domain" description="Cation/H+ exchanger transmembrane" evidence="10">
    <location>
        <begin position="9"/>
        <end position="389"/>
    </location>
</feature>
<dbReference type="AlphaFoldDB" id="A0A8J3JGN4"/>
<feature type="transmembrane region" description="Helical" evidence="9">
    <location>
        <begin position="89"/>
        <end position="110"/>
    </location>
</feature>
<evidence type="ECO:0000313" key="11">
    <source>
        <dbReference type="EMBL" id="GIF80152.1"/>
    </source>
</evidence>
<evidence type="ECO:0000256" key="9">
    <source>
        <dbReference type="SAM" id="Phobius"/>
    </source>
</evidence>
<organism evidence="11 12">
    <name type="scientific">Catellatospora bangladeshensis</name>
    <dbReference type="NCBI Taxonomy" id="310355"/>
    <lineage>
        <taxon>Bacteria</taxon>
        <taxon>Bacillati</taxon>
        <taxon>Actinomycetota</taxon>
        <taxon>Actinomycetes</taxon>
        <taxon>Micromonosporales</taxon>
        <taxon>Micromonosporaceae</taxon>
        <taxon>Catellatospora</taxon>
    </lineage>
</organism>